<dbReference type="CDD" id="cd00082">
    <property type="entry name" value="HisKA"/>
    <property type="match status" value="1"/>
</dbReference>
<dbReference type="PANTHER" id="PTHR43065:SF42">
    <property type="entry name" value="TWO-COMPONENT SENSOR PPRA"/>
    <property type="match status" value="1"/>
</dbReference>
<comment type="caution">
    <text evidence="13">The sequence shown here is derived from an EMBL/GenBank/DDBJ whole genome shotgun (WGS) entry which is preliminary data.</text>
</comment>
<dbReference type="InterPro" id="IPR001610">
    <property type="entry name" value="PAC"/>
</dbReference>
<dbReference type="SMART" id="SM00086">
    <property type="entry name" value="PAC"/>
    <property type="match status" value="3"/>
</dbReference>
<dbReference type="InterPro" id="IPR011006">
    <property type="entry name" value="CheY-like_superfamily"/>
</dbReference>
<dbReference type="InterPro" id="IPR035965">
    <property type="entry name" value="PAS-like_dom_sf"/>
</dbReference>
<organism evidence="13 14">
    <name type="scientific">Kumtagia ephedrae</name>
    <dbReference type="NCBI Taxonomy" id="2116701"/>
    <lineage>
        <taxon>Bacteria</taxon>
        <taxon>Pseudomonadati</taxon>
        <taxon>Pseudomonadota</taxon>
        <taxon>Alphaproteobacteria</taxon>
        <taxon>Hyphomicrobiales</taxon>
        <taxon>Phyllobacteriaceae</taxon>
        <taxon>Kumtagia</taxon>
    </lineage>
</organism>
<dbReference type="SUPFAM" id="SSF55874">
    <property type="entry name" value="ATPase domain of HSP90 chaperone/DNA topoisomerase II/histidine kinase"/>
    <property type="match status" value="1"/>
</dbReference>
<dbReference type="Gene3D" id="3.40.50.2300">
    <property type="match status" value="1"/>
</dbReference>
<dbReference type="CDD" id="cd00130">
    <property type="entry name" value="PAS"/>
    <property type="match status" value="3"/>
</dbReference>
<dbReference type="InterPro" id="IPR036097">
    <property type="entry name" value="HisK_dim/P_sf"/>
</dbReference>
<accession>A0A2P7S9D4</accession>
<keyword evidence="14" id="KW-1185">Reference proteome</keyword>
<evidence type="ECO:0000313" key="13">
    <source>
        <dbReference type="EMBL" id="PSJ59099.1"/>
    </source>
</evidence>
<evidence type="ECO:0000256" key="9">
    <source>
        <dbReference type="PROSITE-ProRule" id="PRU00169"/>
    </source>
</evidence>
<dbReference type="Pfam" id="PF00072">
    <property type="entry name" value="Response_reg"/>
    <property type="match status" value="1"/>
</dbReference>
<dbReference type="GO" id="GO:0006355">
    <property type="term" value="P:regulation of DNA-templated transcription"/>
    <property type="evidence" value="ECO:0007669"/>
    <property type="project" value="InterPro"/>
</dbReference>
<dbReference type="Pfam" id="PF00512">
    <property type="entry name" value="HisKA"/>
    <property type="match status" value="1"/>
</dbReference>
<gene>
    <name evidence="13" type="ORF">C7I84_13835</name>
</gene>
<feature type="modified residue" description="4-aspartylphosphate" evidence="9">
    <location>
        <position position="702"/>
    </location>
</feature>
<keyword evidence="7" id="KW-0067">ATP-binding</keyword>
<dbReference type="InterPro" id="IPR005467">
    <property type="entry name" value="His_kinase_dom"/>
</dbReference>
<evidence type="ECO:0000259" key="11">
    <source>
        <dbReference type="PROSITE" id="PS50110"/>
    </source>
</evidence>
<reference evidence="13 14" key="1">
    <citation type="submission" date="2018-03" db="EMBL/GenBank/DDBJ databases">
        <title>The draft genome of Mesorhizobium sp. 6GN-30.</title>
        <authorList>
            <person name="Liu L."/>
            <person name="Li L."/>
            <person name="Wang T."/>
            <person name="Zhang X."/>
            <person name="Liang L."/>
        </authorList>
    </citation>
    <scope>NUCLEOTIDE SEQUENCE [LARGE SCALE GENOMIC DNA]</scope>
    <source>
        <strain evidence="13 14">6GN30</strain>
    </source>
</reference>
<dbReference type="InterPro" id="IPR013767">
    <property type="entry name" value="PAS_fold"/>
</dbReference>
<dbReference type="SUPFAM" id="SSF47384">
    <property type="entry name" value="Homodimeric domain of signal transducing histidine kinase"/>
    <property type="match status" value="1"/>
</dbReference>
<feature type="domain" description="Response regulatory" evidence="11">
    <location>
        <begin position="653"/>
        <end position="769"/>
    </location>
</feature>
<evidence type="ECO:0000256" key="3">
    <source>
        <dbReference type="ARBA" id="ARBA00022553"/>
    </source>
</evidence>
<dbReference type="PRINTS" id="PR00344">
    <property type="entry name" value="BCTRLSENSOR"/>
</dbReference>
<proteinExistence type="predicted"/>
<dbReference type="InterPro" id="IPR004358">
    <property type="entry name" value="Sig_transdc_His_kin-like_C"/>
</dbReference>
<dbReference type="PANTHER" id="PTHR43065">
    <property type="entry name" value="SENSOR HISTIDINE KINASE"/>
    <property type="match status" value="1"/>
</dbReference>
<dbReference type="InterPro" id="IPR000014">
    <property type="entry name" value="PAS"/>
</dbReference>
<protein>
    <recommendedName>
        <fullName evidence="2">histidine kinase</fullName>
        <ecNumber evidence="2">2.7.13.3</ecNumber>
    </recommendedName>
</protein>
<evidence type="ECO:0000256" key="4">
    <source>
        <dbReference type="ARBA" id="ARBA00022679"/>
    </source>
</evidence>
<keyword evidence="3 9" id="KW-0597">Phosphoprotein</keyword>
<dbReference type="NCBIfam" id="TIGR00229">
    <property type="entry name" value="sensory_box"/>
    <property type="match status" value="3"/>
</dbReference>
<dbReference type="PROSITE" id="PS50112">
    <property type="entry name" value="PAS"/>
    <property type="match status" value="2"/>
</dbReference>
<dbReference type="SMART" id="SM00388">
    <property type="entry name" value="HisKA"/>
    <property type="match status" value="1"/>
</dbReference>
<dbReference type="SMART" id="SM00448">
    <property type="entry name" value="REC"/>
    <property type="match status" value="1"/>
</dbReference>
<dbReference type="SMART" id="SM00091">
    <property type="entry name" value="PAS"/>
    <property type="match status" value="3"/>
</dbReference>
<evidence type="ECO:0000256" key="6">
    <source>
        <dbReference type="ARBA" id="ARBA00022777"/>
    </source>
</evidence>
<evidence type="ECO:0000256" key="8">
    <source>
        <dbReference type="ARBA" id="ARBA00023012"/>
    </source>
</evidence>
<keyword evidence="6" id="KW-0418">Kinase</keyword>
<dbReference type="Pfam" id="PF00989">
    <property type="entry name" value="PAS"/>
    <property type="match status" value="1"/>
</dbReference>
<keyword evidence="4" id="KW-0808">Transferase</keyword>
<name>A0A2P7S9D4_9HYPH</name>
<evidence type="ECO:0000256" key="1">
    <source>
        <dbReference type="ARBA" id="ARBA00000085"/>
    </source>
</evidence>
<dbReference type="EC" id="2.7.13.3" evidence="2"/>
<evidence type="ECO:0000313" key="14">
    <source>
        <dbReference type="Proteomes" id="UP000241229"/>
    </source>
</evidence>
<evidence type="ECO:0000256" key="5">
    <source>
        <dbReference type="ARBA" id="ARBA00022741"/>
    </source>
</evidence>
<dbReference type="AlphaFoldDB" id="A0A2P7S9D4"/>
<feature type="domain" description="Histidine kinase" evidence="10">
    <location>
        <begin position="422"/>
        <end position="632"/>
    </location>
</feature>
<dbReference type="InterPro" id="IPR003594">
    <property type="entry name" value="HATPase_dom"/>
</dbReference>
<keyword evidence="8" id="KW-0902">Two-component regulatory system</keyword>
<feature type="domain" description="PAS" evidence="12">
    <location>
        <begin position="27"/>
        <end position="80"/>
    </location>
</feature>
<evidence type="ECO:0000259" key="10">
    <source>
        <dbReference type="PROSITE" id="PS50109"/>
    </source>
</evidence>
<sequence>MQYKGRHVRPFEEKPRVEQADATAASADAILAAAIRSSLDCIVVTDETGRVIEFNAAAETTFGCRRAVAIGATIYDLIVPPRLRDAHPIGRNAFLAEGVPRLLGQRSEQIAVRADGSEFPVELAITEARSGSRRFFVATLRDLSARHARDAALLGSQARLEAFMRHAPIGMYLKDVDGRYLIANPEMGKVFGRPAEEAIGLSAVDIFGHEEAAMIAENDRRVLEAGQAIAVEEFLSQATDYAWSLVVRFPVQWEDQQQARIGGFDIDITELKRSAERLAESEKRFRAVTHHHPVPVVFIDEANQLIVANPAFREMMGVGPGDEDRFLQHRWFATREDYRRINAMSREVARVDGVEAHFCRLDGSVFPVSLSWRHVEMDGRLVIVGSILDLTARKAAEAELARSREALAQSERLNALGSLLAGVSHELNNPLAVVFAQAAMLEEQLAGTAHADRAGKIKRAAERCARIVKTFLAMARERHPERRSVDVNELIRAALDIASYGLRTAGVEVDTRLSDDLPLLEVDPDQLHQVLLNLIINAQQALQEIPEPRHIEIATAMIGGEIEILVSDNGPGVSAEVRSRIFDPFFTTKPQGVGTGIGLAFSLGVVQAHNGRLELLDGPAGAHFRLRLPVEPCAGSQPDRREPQITKGGIGRTALVVDDEPDVAEMVGLFLETEGFSVTVVGDGAHAKHAMAATPFDAIFCDLRMPNTDGPALYDWARETVPAAADRFVFVTGDTLGLSAAHFLERASRPVVEKPFTRETIRQAIAALATTARTSGPSHGRDS</sequence>
<dbReference type="CDD" id="cd00156">
    <property type="entry name" value="REC"/>
    <property type="match status" value="1"/>
</dbReference>
<dbReference type="SMART" id="SM00387">
    <property type="entry name" value="HATPase_c"/>
    <property type="match status" value="1"/>
</dbReference>
<comment type="catalytic activity">
    <reaction evidence="1">
        <text>ATP + protein L-histidine = ADP + protein N-phospho-L-histidine.</text>
        <dbReference type="EC" id="2.7.13.3"/>
    </reaction>
</comment>
<feature type="domain" description="PAS" evidence="12">
    <location>
        <begin position="156"/>
        <end position="226"/>
    </location>
</feature>
<evidence type="ECO:0000256" key="2">
    <source>
        <dbReference type="ARBA" id="ARBA00012438"/>
    </source>
</evidence>
<dbReference type="Pfam" id="PF13426">
    <property type="entry name" value="PAS_9"/>
    <property type="match status" value="1"/>
</dbReference>
<dbReference type="InterPro" id="IPR013656">
    <property type="entry name" value="PAS_4"/>
</dbReference>
<dbReference type="Gene3D" id="1.10.287.130">
    <property type="match status" value="1"/>
</dbReference>
<dbReference type="GO" id="GO:0000155">
    <property type="term" value="F:phosphorelay sensor kinase activity"/>
    <property type="evidence" value="ECO:0007669"/>
    <property type="project" value="InterPro"/>
</dbReference>
<keyword evidence="5" id="KW-0547">Nucleotide-binding</keyword>
<dbReference type="EMBL" id="PXYK01000012">
    <property type="protein sequence ID" value="PSJ59099.1"/>
    <property type="molecule type" value="Genomic_DNA"/>
</dbReference>
<evidence type="ECO:0000259" key="12">
    <source>
        <dbReference type="PROSITE" id="PS50112"/>
    </source>
</evidence>
<dbReference type="InterPro" id="IPR036890">
    <property type="entry name" value="HATPase_C_sf"/>
</dbReference>
<dbReference type="Pfam" id="PF08448">
    <property type="entry name" value="PAS_4"/>
    <property type="match status" value="1"/>
</dbReference>
<dbReference type="PROSITE" id="PS50110">
    <property type="entry name" value="RESPONSE_REGULATORY"/>
    <property type="match status" value="1"/>
</dbReference>
<dbReference type="SUPFAM" id="SSF52172">
    <property type="entry name" value="CheY-like"/>
    <property type="match status" value="1"/>
</dbReference>
<dbReference type="PROSITE" id="PS50109">
    <property type="entry name" value="HIS_KIN"/>
    <property type="match status" value="1"/>
</dbReference>
<evidence type="ECO:0000256" key="7">
    <source>
        <dbReference type="ARBA" id="ARBA00022840"/>
    </source>
</evidence>
<dbReference type="Gene3D" id="3.30.565.10">
    <property type="entry name" value="Histidine kinase-like ATPase, C-terminal domain"/>
    <property type="match status" value="1"/>
</dbReference>
<dbReference type="Pfam" id="PF02518">
    <property type="entry name" value="HATPase_c"/>
    <property type="match status" value="1"/>
</dbReference>
<dbReference type="InterPro" id="IPR001789">
    <property type="entry name" value="Sig_transdc_resp-reg_receiver"/>
</dbReference>
<dbReference type="SUPFAM" id="SSF55785">
    <property type="entry name" value="PYP-like sensor domain (PAS domain)"/>
    <property type="match status" value="3"/>
</dbReference>
<dbReference type="Gene3D" id="3.30.450.20">
    <property type="entry name" value="PAS domain"/>
    <property type="match status" value="3"/>
</dbReference>
<dbReference type="InterPro" id="IPR003661">
    <property type="entry name" value="HisK_dim/P_dom"/>
</dbReference>
<dbReference type="GO" id="GO:0005524">
    <property type="term" value="F:ATP binding"/>
    <property type="evidence" value="ECO:0007669"/>
    <property type="project" value="UniProtKB-KW"/>
</dbReference>
<dbReference type="Proteomes" id="UP000241229">
    <property type="component" value="Unassembled WGS sequence"/>
</dbReference>